<keyword evidence="3" id="KW-1185">Reference proteome</keyword>
<evidence type="ECO:0000313" key="3">
    <source>
        <dbReference type="Proteomes" id="UP000267821"/>
    </source>
</evidence>
<dbReference type="EMBL" id="ML121531">
    <property type="protein sequence ID" value="RPB27493.1"/>
    <property type="molecule type" value="Genomic_DNA"/>
</dbReference>
<reference evidence="2 3" key="1">
    <citation type="journal article" date="2018" name="Nat. Ecol. Evol.">
        <title>Pezizomycetes genomes reveal the molecular basis of ectomycorrhizal truffle lifestyle.</title>
        <authorList>
            <person name="Murat C."/>
            <person name="Payen T."/>
            <person name="Noel B."/>
            <person name="Kuo A."/>
            <person name="Morin E."/>
            <person name="Chen J."/>
            <person name="Kohler A."/>
            <person name="Krizsan K."/>
            <person name="Balestrini R."/>
            <person name="Da Silva C."/>
            <person name="Montanini B."/>
            <person name="Hainaut M."/>
            <person name="Levati E."/>
            <person name="Barry K.W."/>
            <person name="Belfiori B."/>
            <person name="Cichocki N."/>
            <person name="Clum A."/>
            <person name="Dockter R.B."/>
            <person name="Fauchery L."/>
            <person name="Guy J."/>
            <person name="Iotti M."/>
            <person name="Le Tacon F."/>
            <person name="Lindquist E.A."/>
            <person name="Lipzen A."/>
            <person name="Malagnac F."/>
            <person name="Mello A."/>
            <person name="Molinier V."/>
            <person name="Miyauchi S."/>
            <person name="Poulain J."/>
            <person name="Riccioni C."/>
            <person name="Rubini A."/>
            <person name="Sitrit Y."/>
            <person name="Splivallo R."/>
            <person name="Traeger S."/>
            <person name="Wang M."/>
            <person name="Zifcakova L."/>
            <person name="Wipf D."/>
            <person name="Zambonelli A."/>
            <person name="Paolocci F."/>
            <person name="Nowrousian M."/>
            <person name="Ottonello S."/>
            <person name="Baldrian P."/>
            <person name="Spatafora J.W."/>
            <person name="Henrissat B."/>
            <person name="Nagy L.G."/>
            <person name="Aury J.M."/>
            <person name="Wincker P."/>
            <person name="Grigoriev I.V."/>
            <person name="Bonfante P."/>
            <person name="Martin F.M."/>
        </authorList>
    </citation>
    <scope>NUCLEOTIDE SEQUENCE [LARGE SCALE GENOMIC DNA]</scope>
    <source>
        <strain evidence="2 3">ATCC MYA-4762</strain>
    </source>
</reference>
<name>A0A3N4LX73_9PEZI</name>
<dbReference type="STRING" id="1051890.A0A3N4LX73"/>
<evidence type="ECO:0000313" key="2">
    <source>
        <dbReference type="EMBL" id="RPB27493.1"/>
    </source>
</evidence>
<organism evidence="2 3">
    <name type="scientific">Terfezia boudieri ATCC MYA-4762</name>
    <dbReference type="NCBI Taxonomy" id="1051890"/>
    <lineage>
        <taxon>Eukaryota</taxon>
        <taxon>Fungi</taxon>
        <taxon>Dikarya</taxon>
        <taxon>Ascomycota</taxon>
        <taxon>Pezizomycotina</taxon>
        <taxon>Pezizomycetes</taxon>
        <taxon>Pezizales</taxon>
        <taxon>Pezizaceae</taxon>
        <taxon>Terfezia</taxon>
    </lineage>
</organism>
<dbReference type="InParanoid" id="A0A3N4LX73"/>
<feature type="region of interest" description="Disordered" evidence="1">
    <location>
        <begin position="174"/>
        <end position="298"/>
    </location>
</feature>
<dbReference type="OrthoDB" id="5388385at2759"/>
<accession>A0A3N4LX73</accession>
<protein>
    <submittedName>
        <fullName evidence="2">Uncharacterized protein</fullName>
    </submittedName>
</protein>
<feature type="compositionally biased region" description="Gly residues" evidence="1">
    <location>
        <begin position="175"/>
        <end position="187"/>
    </location>
</feature>
<evidence type="ECO:0000256" key="1">
    <source>
        <dbReference type="SAM" id="MobiDB-lite"/>
    </source>
</evidence>
<dbReference type="AlphaFoldDB" id="A0A3N4LX73"/>
<gene>
    <name evidence="2" type="ORF">L211DRAFT_550077</name>
</gene>
<dbReference type="Proteomes" id="UP000267821">
    <property type="component" value="Unassembled WGS sequence"/>
</dbReference>
<feature type="compositionally biased region" description="Polar residues" evidence="1">
    <location>
        <begin position="230"/>
        <end position="239"/>
    </location>
</feature>
<proteinExistence type="predicted"/>
<sequence>MHLIPTIAALTPLARTPNFFIRYSVTGQVLALLPFLHNPYHPLRRKLAAKYARQANEFVLLVNPTKKVVSTKACVRTTIARRIRDLVLTELRERGWKKNGEVRGLKDHKGVGILEGGGKRYPLKGCLAFFPYEESITTPREELRREVELGVEKFLQKHEIARIQALEQQLRELEGGGGAGGGNGWGNGWVSRDGTRESRAGMGGNYSAPGRGDVWRQQVGGNPRGPADRSSFSPESQGNAPRRDPLRQAGTNWTSNRAHTQGGDSRKPSTSHWVQAGNPQRGGPKPTPPTTGGFRIRR</sequence>
<feature type="compositionally biased region" description="Polar residues" evidence="1">
    <location>
        <begin position="249"/>
        <end position="273"/>
    </location>
</feature>